<reference evidence="1" key="1">
    <citation type="journal article" date="2015" name="Nature">
        <title>Complex archaea that bridge the gap between prokaryotes and eukaryotes.</title>
        <authorList>
            <person name="Spang A."/>
            <person name="Saw J.H."/>
            <person name="Jorgensen S.L."/>
            <person name="Zaremba-Niedzwiedzka K."/>
            <person name="Martijn J."/>
            <person name="Lind A.E."/>
            <person name="van Eijk R."/>
            <person name="Schleper C."/>
            <person name="Guy L."/>
            <person name="Ettema T.J."/>
        </authorList>
    </citation>
    <scope>NUCLEOTIDE SEQUENCE</scope>
</reference>
<organism evidence="1">
    <name type="scientific">marine sediment metagenome</name>
    <dbReference type="NCBI Taxonomy" id="412755"/>
    <lineage>
        <taxon>unclassified sequences</taxon>
        <taxon>metagenomes</taxon>
        <taxon>ecological metagenomes</taxon>
    </lineage>
</organism>
<comment type="caution">
    <text evidence="1">The sequence shown here is derived from an EMBL/GenBank/DDBJ whole genome shotgun (WGS) entry which is preliminary data.</text>
</comment>
<name>A0A0F9EFS1_9ZZZZ</name>
<accession>A0A0F9EFS1</accession>
<proteinExistence type="predicted"/>
<dbReference type="EMBL" id="LAZR01037193">
    <property type="protein sequence ID" value="KKL22838.1"/>
    <property type="molecule type" value="Genomic_DNA"/>
</dbReference>
<evidence type="ECO:0000313" key="1">
    <source>
        <dbReference type="EMBL" id="KKL22838.1"/>
    </source>
</evidence>
<protein>
    <submittedName>
        <fullName evidence="1">Uncharacterized protein</fullName>
    </submittedName>
</protein>
<sequence>MRIFYNSRNIKKSVRKAKIEAKYKHDKIKEVFSQLSPIDEMRIINKVNADMKRYEPEDCMCPNINALIKRISLAYEYAVRLTDTILV</sequence>
<gene>
    <name evidence="1" type="ORF">LCGC14_2431430</name>
</gene>
<dbReference type="AlphaFoldDB" id="A0A0F9EFS1"/>